<dbReference type="EMBL" id="MOMC01000122">
    <property type="protein sequence ID" value="ONH22083.1"/>
    <property type="molecule type" value="Genomic_DNA"/>
</dbReference>
<evidence type="ECO:0000313" key="5">
    <source>
        <dbReference type="Proteomes" id="UP000188929"/>
    </source>
</evidence>
<dbReference type="InterPro" id="IPR043703">
    <property type="entry name" value="Lipid_II_synth_MurT"/>
</dbReference>
<feature type="domain" description="Lipid II isoglutaminyl synthase (glutamine-hydrolyzing) subunit MurT C-terminal" evidence="3">
    <location>
        <begin position="307"/>
        <end position="406"/>
    </location>
</feature>
<keyword evidence="1 4" id="KW-0436">Ligase</keyword>
<evidence type="ECO:0000259" key="2">
    <source>
        <dbReference type="Pfam" id="PF08245"/>
    </source>
</evidence>
<comment type="function">
    <text evidence="1">The lipid II isoglutaminyl synthase complex catalyzes the formation of alpha-D-isoglutamine in the cell wall lipid II stem peptide. The MurT subunit catalyzes the ATP-dependent amidation of D-glutamate residue of lipid II, converting it to an isoglutamine residue.</text>
</comment>
<reference evidence="5" key="1">
    <citation type="submission" date="2016-10" db="EMBL/GenBank/DDBJ databases">
        <title>Frankia sp. NRRL B-16386 Genome sequencing.</title>
        <authorList>
            <person name="Ghodhbane-Gtari F."/>
            <person name="Swanson E."/>
            <person name="Gueddou A."/>
            <person name="Hezbri K."/>
            <person name="Ktari K."/>
            <person name="Nouioui I."/>
            <person name="Morris K."/>
            <person name="Simpson S."/>
            <person name="Abebe-Akele F."/>
            <person name="Thomas K."/>
            <person name="Gtari M."/>
            <person name="Tisa L.S."/>
        </authorList>
    </citation>
    <scope>NUCLEOTIDE SEQUENCE [LARGE SCALE GENOMIC DNA]</scope>
    <source>
        <strain evidence="5">NRRL B-16386</strain>
    </source>
</reference>
<sequence>MMTPLQRRLSTRTKAALAVERLASETSRRLGKGSGEMIGGKLALRVSPRALAEVGKGRPIACVSATNGKTTTTRLLARALGTLGPVKSNSGGANMAPGVLAALSRPPYDAAAALEVDEIWLPKVAREVRPRVVLLLNISRDQLDRSNETRRIAAIWRDLGEELEDCTVVANVDDPLVTWAAMSWSKQVWVSVGQNWTADAMVCPQCAKLLHRNETGWWSECGLARPEPLVAVTGPDEIMWFGHTIRASIGLPGRVNLGNAAMAAAAARQFGVQVEDALAAMTDLGDVQGRYQEVLLGSAARRARMLLAKNPAGWVEMMELINSMPPRSLIVDFNSQTADGRDPSWIWDVPFERLAGRPVLVTGERKEDMSVRLAYAGVPHSVHPDAEAAADAAIEPVLDVVANYTAFRDLLVRTAPAPRRPRAALPPAPARGGAR</sequence>
<comment type="caution">
    <text evidence="4">The sequence shown here is derived from an EMBL/GenBank/DDBJ whole genome shotgun (WGS) entry which is preliminary data.</text>
</comment>
<dbReference type="GO" id="GO:0046872">
    <property type="term" value="F:metal ion binding"/>
    <property type="evidence" value="ECO:0007669"/>
    <property type="project" value="UniProtKB-KW"/>
</dbReference>
<dbReference type="PANTHER" id="PTHR23135:SF7">
    <property type="entry name" value="LIPID II ISOGLUTAMINYL SYNTHASE (GLUTAMINE-HYDROLYZING) SUBUNIT MURT"/>
    <property type="match status" value="1"/>
</dbReference>
<keyword evidence="1" id="KW-0067">ATP-binding</keyword>
<dbReference type="STRING" id="1834516.BL253_36745"/>
<dbReference type="GO" id="GO:0071555">
    <property type="term" value="P:cell wall organization"/>
    <property type="evidence" value="ECO:0007669"/>
    <property type="project" value="UniProtKB-KW"/>
</dbReference>
<evidence type="ECO:0000313" key="4">
    <source>
        <dbReference type="EMBL" id="ONH22083.1"/>
    </source>
</evidence>
<dbReference type="UniPathway" id="UPA00219"/>
<feature type="domain" description="Mur ligase central" evidence="2">
    <location>
        <begin position="66"/>
        <end position="267"/>
    </location>
</feature>
<accession>A0A1V2HZ84</accession>
<dbReference type="PANTHER" id="PTHR23135">
    <property type="entry name" value="MUR LIGASE FAMILY MEMBER"/>
    <property type="match status" value="1"/>
</dbReference>
<dbReference type="SUPFAM" id="SSF53623">
    <property type="entry name" value="MurD-like peptide ligases, catalytic domain"/>
    <property type="match status" value="1"/>
</dbReference>
<dbReference type="AlphaFoldDB" id="A0A1V2HZ84"/>
<comment type="similarity">
    <text evidence="1">Belongs to the MurCDEF family. MurT subfamily.</text>
</comment>
<dbReference type="GO" id="GO:0008360">
    <property type="term" value="P:regulation of cell shape"/>
    <property type="evidence" value="ECO:0007669"/>
    <property type="project" value="UniProtKB-KW"/>
</dbReference>
<comment type="caution">
    <text evidence="1">Lacks conserved residue(s) required for the propagation of feature annotation.</text>
</comment>
<protein>
    <recommendedName>
        <fullName evidence="1">Lipid II isoglutaminyl synthase (glutamine-hydrolyzing) subunit MurT</fullName>
        <ecNumber evidence="1">6.3.5.13</ecNumber>
    </recommendedName>
</protein>
<dbReference type="Gene3D" id="3.40.1190.10">
    <property type="entry name" value="Mur-like, catalytic domain"/>
    <property type="match status" value="1"/>
</dbReference>
<dbReference type="GO" id="GO:0009252">
    <property type="term" value="P:peptidoglycan biosynthetic process"/>
    <property type="evidence" value="ECO:0007669"/>
    <property type="project" value="UniProtKB-UniRule"/>
</dbReference>
<dbReference type="GO" id="GO:0005524">
    <property type="term" value="F:ATP binding"/>
    <property type="evidence" value="ECO:0007669"/>
    <property type="project" value="UniProtKB-UniRule"/>
</dbReference>
<keyword evidence="1" id="KW-0133">Cell shape</keyword>
<keyword evidence="1" id="KW-0961">Cell wall biogenesis/degradation</keyword>
<dbReference type="OrthoDB" id="9803907at2"/>
<comment type="catalytic activity">
    <reaction evidence="1">
        <text>beta-D-GlcNAc-(1-&gt;4)-Mur2Ac(oyl-L-Ala-gamma-D-Glu-L-Lys-D-Ala-D-Ala)-di-trans,octa-cis-undecaprenyl diphosphate + L-glutamine + ATP + H2O = beta-D-GlcNAc-(1-&gt;4)-Mur2Ac(oyl-L-Ala-D-isoglutaminyl-L-Lys-D-Ala-D-Ala)-di-trans,octa-cis-undecaprenyl diphosphate + L-glutamate + ADP + phosphate + H(+)</text>
        <dbReference type="Rhea" id="RHEA:57928"/>
        <dbReference type="ChEBI" id="CHEBI:15377"/>
        <dbReference type="ChEBI" id="CHEBI:15378"/>
        <dbReference type="ChEBI" id="CHEBI:29985"/>
        <dbReference type="ChEBI" id="CHEBI:30616"/>
        <dbReference type="ChEBI" id="CHEBI:43474"/>
        <dbReference type="ChEBI" id="CHEBI:58359"/>
        <dbReference type="ChEBI" id="CHEBI:60033"/>
        <dbReference type="ChEBI" id="CHEBI:62233"/>
        <dbReference type="ChEBI" id="CHEBI:456216"/>
        <dbReference type="EC" id="6.3.5.13"/>
    </reaction>
</comment>
<dbReference type="InterPro" id="IPR036565">
    <property type="entry name" value="Mur-like_cat_sf"/>
</dbReference>
<dbReference type="RefSeq" id="WP_076822778.1">
    <property type="nucleotide sequence ID" value="NZ_MOMC01000122.1"/>
</dbReference>
<keyword evidence="1" id="KW-0479">Metal-binding</keyword>
<dbReference type="GO" id="GO:0140282">
    <property type="term" value="F:carbon-nitrogen ligase activity on lipid II"/>
    <property type="evidence" value="ECO:0007669"/>
    <property type="project" value="UniProtKB-UniRule"/>
</dbReference>
<dbReference type="Pfam" id="PF08353">
    <property type="entry name" value="MurT_C"/>
    <property type="match status" value="1"/>
</dbReference>
<evidence type="ECO:0000259" key="3">
    <source>
        <dbReference type="Pfam" id="PF08353"/>
    </source>
</evidence>
<comment type="subunit">
    <text evidence="1">Forms a heterodimer with GatD.</text>
</comment>
<comment type="pathway">
    <text evidence="1">Cell wall biogenesis; peptidoglycan biosynthesis.</text>
</comment>
<gene>
    <name evidence="1" type="primary">murT</name>
    <name evidence="4" type="ORF">BL253_36745</name>
</gene>
<dbReference type="InterPro" id="IPR013221">
    <property type="entry name" value="Mur_ligase_cen"/>
</dbReference>
<dbReference type="Proteomes" id="UP000188929">
    <property type="component" value="Unassembled WGS sequence"/>
</dbReference>
<feature type="active site" evidence="1">
    <location>
        <position position="342"/>
    </location>
</feature>
<dbReference type="EC" id="6.3.5.13" evidence="1"/>
<organism evidence="4 5">
    <name type="scientific">Pseudofrankia asymbiotica</name>
    <dbReference type="NCBI Taxonomy" id="1834516"/>
    <lineage>
        <taxon>Bacteria</taxon>
        <taxon>Bacillati</taxon>
        <taxon>Actinomycetota</taxon>
        <taxon>Actinomycetes</taxon>
        <taxon>Frankiales</taxon>
        <taxon>Frankiaceae</taxon>
        <taxon>Pseudofrankia</taxon>
    </lineage>
</organism>
<comment type="catalytic activity">
    <reaction evidence="1">
        <text>beta-D-GlcNAc-(1-&gt;4)-Mur2Ac(oyl-L-Ala-gamma-D-O-P-Glu-L-Lys-D-Ala-D-Ala)-di-trans,octa-cis-undecaprenyl diphosphate + NH4(+) = beta-D-GlcNAc-(1-&gt;4)-Mur2Ac(oyl-L-Ala-D-isoglutaminyl-L-Lys-D-Ala-D-Ala)-di-trans,octa-cis-undecaprenyl diphosphate + phosphate + H(+)</text>
        <dbReference type="Rhea" id="RHEA:57932"/>
        <dbReference type="ChEBI" id="CHEBI:15378"/>
        <dbReference type="ChEBI" id="CHEBI:28938"/>
        <dbReference type="ChEBI" id="CHEBI:43474"/>
        <dbReference type="ChEBI" id="CHEBI:62233"/>
        <dbReference type="ChEBI" id="CHEBI:143132"/>
    </reaction>
</comment>
<proteinExistence type="inferred from homology"/>
<dbReference type="InterPro" id="IPR013564">
    <property type="entry name" value="MurT_C"/>
</dbReference>
<evidence type="ECO:0000256" key="1">
    <source>
        <dbReference type="HAMAP-Rule" id="MF_02214"/>
    </source>
</evidence>
<keyword evidence="1" id="KW-0573">Peptidoglycan synthesis</keyword>
<keyword evidence="5" id="KW-1185">Reference proteome</keyword>
<dbReference type="Pfam" id="PF08245">
    <property type="entry name" value="Mur_ligase_M"/>
    <property type="match status" value="1"/>
</dbReference>
<comment type="catalytic activity">
    <reaction evidence="1">
        <text>beta-D-GlcNAc-(1-&gt;4)-Mur2Ac(oyl-L-Ala-gamma-D-Glu-L-Lys-D-Ala-D-Ala)-di-trans,octa-cis-undecaprenyl diphosphate + ATP = beta-D-GlcNAc-(1-&gt;4)-Mur2Ac(oyl-L-Ala-gamma-D-O-P-Glu-L-Lys-D-Ala-D-Ala)-di-trans,octa-cis-undecaprenyl diphosphate + ADP</text>
        <dbReference type="Rhea" id="RHEA:59488"/>
        <dbReference type="ChEBI" id="CHEBI:30616"/>
        <dbReference type="ChEBI" id="CHEBI:60033"/>
        <dbReference type="ChEBI" id="CHEBI:143132"/>
        <dbReference type="ChEBI" id="CHEBI:456216"/>
    </reaction>
</comment>
<keyword evidence="1" id="KW-0547">Nucleotide-binding</keyword>
<name>A0A1V2HZ84_9ACTN</name>
<dbReference type="GO" id="GO:0016881">
    <property type="term" value="F:acid-amino acid ligase activity"/>
    <property type="evidence" value="ECO:0007669"/>
    <property type="project" value="InterPro"/>
</dbReference>
<dbReference type="HAMAP" id="MF_02214">
    <property type="entry name" value="Lipid_II_synth_MurT"/>
    <property type="match status" value="1"/>
</dbReference>